<feature type="transmembrane region" description="Helical" evidence="1">
    <location>
        <begin position="420"/>
        <end position="442"/>
    </location>
</feature>
<proteinExistence type="predicted"/>
<dbReference type="Gene3D" id="2.120.10.30">
    <property type="entry name" value="TolB, C-terminal domain"/>
    <property type="match status" value="1"/>
</dbReference>
<keyword evidence="2" id="KW-0808">Transferase</keyword>
<evidence type="ECO:0000313" key="2">
    <source>
        <dbReference type="EMBL" id="AKH97502.1"/>
    </source>
</evidence>
<gene>
    <name evidence="3" type="ORF">HLASA_1002</name>
    <name evidence="2" type="ORF">HLASF_1013</name>
</gene>
<dbReference type="SUPFAM" id="SSF75011">
    <property type="entry name" value="3-carboxy-cis,cis-mucoante lactonizing enzyme"/>
    <property type="match status" value="1"/>
</dbReference>
<dbReference type="AlphaFoldDB" id="A0A0F7P9P3"/>
<dbReference type="EMBL" id="CP011564">
    <property type="protein sequence ID" value="ALG81898.1"/>
    <property type="molecule type" value="Genomic_DNA"/>
</dbReference>
<dbReference type="STRING" id="1604004.HLASA_1002"/>
<keyword evidence="1" id="KW-0812">Transmembrane</keyword>
<dbReference type="GO" id="GO:0004062">
    <property type="term" value="F:aryl sulfotransferase activity"/>
    <property type="evidence" value="ECO:0007669"/>
    <property type="project" value="InterPro"/>
</dbReference>
<dbReference type="PATRIC" id="fig|1604004.4.peg.1065"/>
<dbReference type="EMBL" id="CP008874">
    <property type="protein sequence ID" value="AKH97502.1"/>
    <property type="molecule type" value="Genomic_DNA"/>
</dbReference>
<evidence type="ECO:0000256" key="1">
    <source>
        <dbReference type="SAM" id="Phobius"/>
    </source>
</evidence>
<dbReference type="KEGG" id="hsu:HLASF_1013"/>
<reference evidence="2 5" key="1">
    <citation type="journal article" date="2015" name="ISME J.">
        <title>Elemental sulfur and acetate can support life of a novel strictly anaerobic haloarchaeon.</title>
        <authorList>
            <person name="Sorokin D.Y."/>
            <person name="Kublanov I.V."/>
            <person name="Gavrilov S.N."/>
            <person name="Rojo D."/>
            <person name="Roman P."/>
            <person name="Golyshin P.N."/>
            <person name="Slepak V.Z."/>
            <person name="Smedile F."/>
            <person name="Ferrer M."/>
            <person name="Messina E."/>
            <person name="La Cono V."/>
            <person name="Yakimov M.M."/>
        </authorList>
    </citation>
    <scope>NUCLEOTIDE SEQUENCE [LARGE SCALE GENOMIC DNA]</scope>
    <source>
        <strain evidence="2 5">HSR2</strain>
    </source>
</reference>
<protein>
    <submittedName>
        <fullName evidence="2">Arylsulfotransferase</fullName>
    </submittedName>
</protein>
<dbReference type="InterPro" id="IPR010262">
    <property type="entry name" value="Arylsulfotransferase_bact"/>
</dbReference>
<reference evidence="3 4" key="3">
    <citation type="journal article" date="2016" name="Stand. Genomic Sci.">
        <title>Complete genome sequence of 'Halanaeroarchaeum sulfurireducens' M27-SA2, a sulfur-reducing and acetate-oxidizing haloarchaeon from the deep-sea hypersaline anoxic lake Medee.</title>
        <authorList>
            <person name="Messina E."/>
            <person name="Sorokin D.Y."/>
            <person name="Kublanov I.V."/>
            <person name="Toshchakov S."/>
            <person name="Lopatina A."/>
            <person name="Arcadi E."/>
            <person name="Smedile F."/>
            <person name="La Spada G."/>
            <person name="La Cono V."/>
            <person name="Yakimov M.M."/>
        </authorList>
    </citation>
    <scope>NUCLEOTIDE SEQUENCE [LARGE SCALE GENOMIC DNA]</scope>
    <source>
        <strain evidence="3 4">M27-SA2</strain>
    </source>
</reference>
<dbReference type="Proteomes" id="UP000060390">
    <property type="component" value="Chromosome"/>
</dbReference>
<evidence type="ECO:0000313" key="5">
    <source>
        <dbReference type="Proteomes" id="UP000069906"/>
    </source>
</evidence>
<accession>A0A0F7P9P3</accession>
<dbReference type="KEGG" id="hsf:HLASA_1002"/>
<organism evidence="2 5">
    <name type="scientific">Halanaeroarchaeum sulfurireducens</name>
    <dbReference type="NCBI Taxonomy" id="1604004"/>
    <lineage>
        <taxon>Archaea</taxon>
        <taxon>Methanobacteriati</taxon>
        <taxon>Methanobacteriota</taxon>
        <taxon>Stenosarchaea group</taxon>
        <taxon>Halobacteria</taxon>
        <taxon>Halobacteriales</taxon>
        <taxon>Halobacteriaceae</taxon>
        <taxon>Halanaeroarchaeum</taxon>
    </lineage>
</organism>
<evidence type="ECO:0000313" key="4">
    <source>
        <dbReference type="Proteomes" id="UP000060390"/>
    </source>
</evidence>
<dbReference type="InterPro" id="IPR015943">
    <property type="entry name" value="WD40/YVTN_repeat-like_dom_sf"/>
</dbReference>
<dbReference type="Gene3D" id="2.130.10.10">
    <property type="entry name" value="YVTN repeat-like/Quinoprotein amine dehydrogenase"/>
    <property type="match status" value="1"/>
</dbReference>
<sequence>MVLVLSANVGYAAVTGGPDDPGYVEPGTVESPANGSTIVGVQGYHFGGEEDPKRPARLVSIGERAELEWQHNGSAEGATWFYEPDPLPNGNVLVVATKPGTTTVYEYDPDTHERVWTEEFDIEDTHDVTMLDEERLAIANMRNYNDSADRSDDRVFVYNRTSGEITWEWHFRDHYPISTDGGMDEDWTHVNDVEPVGDDQLLLSPRNFDQAVLVNMTTDEIDLRLGTDDDRATIYEQHNPDYLESANGTPTILVADSENHRVVEYELVERTGTDDAGLPTFEWDRTWEVGTDQLTWPRDADRLPNGNTLITDTMNHRVIEATPTGEIVWESYVTWGPYDADRVAHGGSSNGPTIRDQDAEGTYQLTGSAHIEPGESGNESFDRWLSRQAAGTVVDGPVETLTTHWRHLTPWIRPAWMDSWTLASALGAAMIALVWGSAELIVARKQILARLRSLGERL</sequence>
<dbReference type="HOGENOM" id="CLU_037095_0_0_2"/>
<name>A0A0F7P9P3_9EURY</name>
<reference evidence="4" key="2">
    <citation type="submission" date="2015-05" db="EMBL/GenBank/DDBJ databases">
        <title>Complete genome sequence of Halanaeroarchaeum sulfurireducens type strain M27-SA2, a sulfate-reducer haloarchaeon from marine anoxic lake Medee.</title>
        <authorList>
            <person name="Messina E."/>
            <person name="Kublanov I.V."/>
            <person name="Toshchakov S."/>
            <person name="Arcadi E."/>
            <person name="La Spada G."/>
            <person name="La Cono V."/>
            <person name="Yakimov M.M."/>
        </authorList>
    </citation>
    <scope>NUCLEOTIDE SEQUENCE [LARGE SCALE GENOMIC DNA]</scope>
    <source>
        <strain evidence="4">M27-SA2</strain>
    </source>
</reference>
<keyword evidence="1" id="KW-1133">Transmembrane helix</keyword>
<keyword evidence="5" id="KW-1185">Reference proteome</keyword>
<dbReference type="Pfam" id="PF05935">
    <property type="entry name" value="Arylsulfotrans"/>
    <property type="match status" value="1"/>
</dbReference>
<keyword evidence="1" id="KW-0472">Membrane</keyword>
<dbReference type="InterPro" id="IPR011042">
    <property type="entry name" value="6-blade_b-propeller_TolB-like"/>
</dbReference>
<evidence type="ECO:0000313" key="3">
    <source>
        <dbReference type="EMBL" id="ALG81898.1"/>
    </source>
</evidence>
<dbReference type="Proteomes" id="UP000069906">
    <property type="component" value="Chromosome"/>
</dbReference>